<dbReference type="NCBIfam" id="TIGR01467">
    <property type="entry name" value="cobI_cbiL"/>
    <property type="match status" value="1"/>
</dbReference>
<dbReference type="Proteomes" id="UP000593601">
    <property type="component" value="Chromosome"/>
</dbReference>
<dbReference type="UniPathway" id="UPA00148"/>
<reference evidence="10 11" key="1">
    <citation type="submission" date="2020-10" db="EMBL/GenBank/DDBJ databases">
        <title>Blautia liquoris sp.nov., isolated from the mud in a fermentation cellar used for the production of Chinese strong-flavoured liquor.</title>
        <authorList>
            <person name="Lu L."/>
        </authorList>
    </citation>
    <scope>NUCLEOTIDE SEQUENCE [LARGE SCALE GENOMIC DNA]</scope>
    <source>
        <strain evidence="10 11">LZLJ-3</strain>
    </source>
</reference>
<dbReference type="PIRSF" id="PIRSF036427">
    <property type="entry name" value="Precrrn-2_mtase"/>
    <property type="match status" value="1"/>
</dbReference>
<evidence type="ECO:0000256" key="8">
    <source>
        <dbReference type="RuleBase" id="RU003960"/>
    </source>
</evidence>
<evidence type="ECO:0000256" key="3">
    <source>
        <dbReference type="ARBA" id="ARBA00022573"/>
    </source>
</evidence>
<gene>
    <name evidence="10" type="primary">cobI</name>
    <name evidence="10" type="ORF">INP51_03165</name>
</gene>
<dbReference type="RefSeq" id="WP_193736297.1">
    <property type="nucleotide sequence ID" value="NZ_CP063304.1"/>
</dbReference>
<dbReference type="InterPro" id="IPR000878">
    <property type="entry name" value="4pyrrol_Mease"/>
</dbReference>
<evidence type="ECO:0000259" key="9">
    <source>
        <dbReference type="Pfam" id="PF00590"/>
    </source>
</evidence>
<organism evidence="10 11">
    <name type="scientific">Blautia liquoris</name>
    <dbReference type="NCBI Taxonomy" id="2779518"/>
    <lineage>
        <taxon>Bacteria</taxon>
        <taxon>Bacillati</taxon>
        <taxon>Bacillota</taxon>
        <taxon>Clostridia</taxon>
        <taxon>Lachnospirales</taxon>
        <taxon>Lachnospiraceae</taxon>
        <taxon>Blautia</taxon>
    </lineage>
</organism>
<evidence type="ECO:0000313" key="10">
    <source>
        <dbReference type="EMBL" id="QOV19977.1"/>
    </source>
</evidence>
<dbReference type="GO" id="GO:0030788">
    <property type="term" value="F:precorrin-2 C20-methyltransferase activity"/>
    <property type="evidence" value="ECO:0007669"/>
    <property type="project" value="UniProtKB-EC"/>
</dbReference>
<dbReference type="EMBL" id="CP063304">
    <property type="protein sequence ID" value="QOV19977.1"/>
    <property type="molecule type" value="Genomic_DNA"/>
</dbReference>
<dbReference type="GO" id="GO:0009236">
    <property type="term" value="P:cobalamin biosynthetic process"/>
    <property type="evidence" value="ECO:0007669"/>
    <property type="project" value="UniProtKB-UniRule"/>
</dbReference>
<dbReference type="SUPFAM" id="SSF53790">
    <property type="entry name" value="Tetrapyrrole methylase"/>
    <property type="match status" value="1"/>
</dbReference>
<dbReference type="CDD" id="cd11645">
    <property type="entry name" value="Precorrin_2_C20_MT"/>
    <property type="match status" value="1"/>
</dbReference>
<keyword evidence="4 8" id="KW-0489">Methyltransferase</keyword>
<dbReference type="PANTHER" id="PTHR43467">
    <property type="entry name" value="COBALT-PRECORRIN-2 C(20)-METHYLTRANSFERASE"/>
    <property type="match status" value="1"/>
</dbReference>
<keyword evidence="6" id="KW-0949">S-adenosyl-L-methionine</keyword>
<evidence type="ECO:0000256" key="2">
    <source>
        <dbReference type="ARBA" id="ARBA00005879"/>
    </source>
</evidence>
<dbReference type="InterPro" id="IPR006364">
    <property type="entry name" value="CobI/CbiL/CobIJ_dom"/>
</dbReference>
<sequence length="229" mass="25256">MTGKLYGVGVGPGDPELMTLKAVKVIRDSDVIALPGEHPKDTVAWQIAVKVCPEMEEKELLAVPMPMTKDKEKLKESHRQGARIICGGLKTGKQVAFLTLGDPTVYSTYLYMHKIVKNAGYPVEIINGITSFTAVAAKLNMGLAEGGELLHVVPASYQIQDSLELPGTKVLMKAGKRIRDVKQQLKDHNVEVSMIENCGMPEEKIYYGVDEIPEDAGYYSLLIVKEKRR</sequence>
<dbReference type="Gene3D" id="3.40.1010.10">
    <property type="entry name" value="Cobalt-precorrin-4 Transmethylase, Domain 1"/>
    <property type="match status" value="1"/>
</dbReference>
<protein>
    <submittedName>
        <fullName evidence="10">Precorrin-2 C(20)-methyltransferase</fullName>
        <ecNumber evidence="10">2.1.1.130</ecNumber>
    </submittedName>
</protein>
<dbReference type="Pfam" id="PF00590">
    <property type="entry name" value="TP_methylase"/>
    <property type="match status" value="1"/>
</dbReference>
<comment type="pathway">
    <text evidence="1">Cofactor biosynthesis; adenosylcobalamin biosynthesis.</text>
</comment>
<dbReference type="InterPro" id="IPR003043">
    <property type="entry name" value="Uropor_MeTrfase_CS"/>
</dbReference>
<evidence type="ECO:0000313" key="11">
    <source>
        <dbReference type="Proteomes" id="UP000593601"/>
    </source>
</evidence>
<feature type="domain" description="Tetrapyrrole methylase" evidence="9">
    <location>
        <begin position="4"/>
        <end position="206"/>
    </location>
</feature>
<keyword evidence="3" id="KW-0169">Cobalamin biosynthesis</keyword>
<evidence type="ECO:0000256" key="4">
    <source>
        <dbReference type="ARBA" id="ARBA00022603"/>
    </source>
</evidence>
<comment type="similarity">
    <text evidence="2 7 8">Belongs to the precorrin methyltransferase family.</text>
</comment>
<accession>A0A7M2RK87</accession>
<evidence type="ECO:0000256" key="6">
    <source>
        <dbReference type="ARBA" id="ARBA00022691"/>
    </source>
</evidence>
<evidence type="ECO:0000256" key="5">
    <source>
        <dbReference type="ARBA" id="ARBA00022679"/>
    </source>
</evidence>
<keyword evidence="11" id="KW-1185">Reference proteome</keyword>
<proteinExistence type="inferred from homology"/>
<keyword evidence="5 8" id="KW-0808">Transferase</keyword>
<dbReference type="PROSITE" id="PS00840">
    <property type="entry name" value="SUMT_2"/>
    <property type="match status" value="1"/>
</dbReference>
<dbReference type="InterPro" id="IPR035996">
    <property type="entry name" value="4pyrrol_Methylase_sf"/>
</dbReference>
<dbReference type="GO" id="GO:0032259">
    <property type="term" value="P:methylation"/>
    <property type="evidence" value="ECO:0007669"/>
    <property type="project" value="UniProtKB-KW"/>
</dbReference>
<dbReference type="InterPro" id="IPR014776">
    <property type="entry name" value="4pyrrole_Mease_sub2"/>
</dbReference>
<dbReference type="Gene3D" id="3.30.950.10">
    <property type="entry name" value="Methyltransferase, Cobalt-precorrin-4 Transmethylase, Domain 2"/>
    <property type="match status" value="1"/>
</dbReference>
<name>A0A7M2RK87_9FIRM</name>
<evidence type="ECO:0000256" key="7">
    <source>
        <dbReference type="PIRNR" id="PIRNR036427"/>
    </source>
</evidence>
<dbReference type="EC" id="2.1.1.130" evidence="10"/>
<dbReference type="InterPro" id="IPR012382">
    <property type="entry name" value="CobI/CbiL"/>
</dbReference>
<dbReference type="PANTHER" id="PTHR43467:SF2">
    <property type="entry name" value="COBALT-PRECORRIN-2 C(20)-METHYLTRANSFERASE"/>
    <property type="match status" value="1"/>
</dbReference>
<dbReference type="KEGG" id="bliq:INP51_03165"/>
<dbReference type="InterPro" id="IPR014777">
    <property type="entry name" value="4pyrrole_Mease_sub1"/>
</dbReference>
<dbReference type="AlphaFoldDB" id="A0A7M2RK87"/>
<evidence type="ECO:0000256" key="1">
    <source>
        <dbReference type="ARBA" id="ARBA00004953"/>
    </source>
</evidence>